<evidence type="ECO:0000313" key="3">
    <source>
        <dbReference type="Proteomes" id="UP001498398"/>
    </source>
</evidence>
<protein>
    <recommendedName>
        <fullName evidence="1">F-box domain-containing protein</fullName>
    </recommendedName>
</protein>
<feature type="domain" description="F-box" evidence="1">
    <location>
        <begin position="1"/>
        <end position="54"/>
    </location>
</feature>
<keyword evidence="3" id="KW-1185">Reference proteome</keyword>
<proteinExistence type="predicted"/>
<dbReference type="PROSITE" id="PS50181">
    <property type="entry name" value="FBOX"/>
    <property type="match status" value="1"/>
</dbReference>
<name>A0ABR1JFC3_9AGAR</name>
<dbReference type="InterPro" id="IPR001810">
    <property type="entry name" value="F-box_dom"/>
</dbReference>
<reference evidence="2 3" key="1">
    <citation type="submission" date="2024-01" db="EMBL/GenBank/DDBJ databases">
        <title>A draft genome for the cacao thread blight pathogen Marasmiellus scandens.</title>
        <authorList>
            <person name="Baruah I.K."/>
            <person name="Leung J."/>
            <person name="Bukari Y."/>
            <person name="Amoako-Attah I."/>
            <person name="Meinhardt L.W."/>
            <person name="Bailey B.A."/>
            <person name="Cohen S.P."/>
        </authorList>
    </citation>
    <scope>NUCLEOTIDE SEQUENCE [LARGE SCALE GENOMIC DNA]</scope>
    <source>
        <strain evidence="2 3">GH-19</strain>
    </source>
</reference>
<organism evidence="2 3">
    <name type="scientific">Marasmiellus scandens</name>
    <dbReference type="NCBI Taxonomy" id="2682957"/>
    <lineage>
        <taxon>Eukaryota</taxon>
        <taxon>Fungi</taxon>
        <taxon>Dikarya</taxon>
        <taxon>Basidiomycota</taxon>
        <taxon>Agaricomycotina</taxon>
        <taxon>Agaricomycetes</taxon>
        <taxon>Agaricomycetidae</taxon>
        <taxon>Agaricales</taxon>
        <taxon>Marasmiineae</taxon>
        <taxon>Omphalotaceae</taxon>
        <taxon>Marasmiellus</taxon>
    </lineage>
</organism>
<evidence type="ECO:0000259" key="1">
    <source>
        <dbReference type="PROSITE" id="PS50181"/>
    </source>
</evidence>
<accession>A0ABR1JFC3</accession>
<dbReference type="EMBL" id="JBANRG010000018">
    <property type="protein sequence ID" value="KAK7458071.1"/>
    <property type="molecule type" value="Genomic_DNA"/>
</dbReference>
<dbReference type="InterPro" id="IPR036047">
    <property type="entry name" value="F-box-like_dom_sf"/>
</dbReference>
<comment type="caution">
    <text evidence="2">The sequence shown here is derived from an EMBL/GenBank/DDBJ whole genome shotgun (WGS) entry which is preliminary data.</text>
</comment>
<dbReference type="SUPFAM" id="SSF81383">
    <property type="entry name" value="F-box domain"/>
    <property type="match status" value="1"/>
</dbReference>
<dbReference type="Proteomes" id="UP001498398">
    <property type="component" value="Unassembled WGS sequence"/>
</dbReference>
<evidence type="ECO:0000313" key="2">
    <source>
        <dbReference type="EMBL" id="KAK7458071.1"/>
    </source>
</evidence>
<sequence length="546" mass="62304">MSSLLALPNEILEQIVVQCAYERSLVSISFLSQTCAALRNLIYDSSDTMLWKEVYLSMLDYPWSTRNIISKFLEMPTRNDFDWKGKFIAAMLLRKELKGSNPQLLENLDAHMKMLSELANIPLPVLPNTHLCTSSNAVWLDKLFINGFPEVLVHRLIGKSPTSISSDSDPPESQSLILSPEWEFNRGQRFYELFLKIGFRPYTPPNGLHADAHINPGKQRALARTVARHRVYNMLYPSRARCWGPYLPYESSSVDSNQPPEPHLLIPDYPFLSAARMVVETDLRESLQVDPDEMSLFWDSGQVWPLFTYEFARRDIYELVHRIDGKINVGDEASTRGLDALRMGSAPGFWGNKETREIWLRTSSDPENESSLIDGWDWAGVEGTWARAVCWMDYRELLYHSVRSLMQDQLNHNMRETCRISPMTFRITGYSRVSPRSSTLMSSNDDKNEDKLMDSLVYALPIIHFSDDKPGIKSNRTIRGTARMIGDGVVRWSLISRDNIEEQDDWALEAIQIGGIGSALGAVGMWTGVGHDRGDPLGPMWMWRVE</sequence>
<gene>
    <name evidence="2" type="ORF">VKT23_009977</name>
</gene>